<dbReference type="RefSeq" id="WP_345722067.1">
    <property type="nucleotide sequence ID" value="NZ_BAABRU010000007.1"/>
</dbReference>
<comment type="similarity">
    <text evidence="7">Belongs to the binding-protein-dependent transport system permease family.</text>
</comment>
<dbReference type="Gene3D" id="1.10.3720.10">
    <property type="entry name" value="MetI-like"/>
    <property type="match status" value="1"/>
</dbReference>
<evidence type="ECO:0000256" key="3">
    <source>
        <dbReference type="ARBA" id="ARBA00022475"/>
    </source>
</evidence>
<evidence type="ECO:0000256" key="1">
    <source>
        <dbReference type="ARBA" id="ARBA00004651"/>
    </source>
</evidence>
<dbReference type="SUPFAM" id="SSF161098">
    <property type="entry name" value="MetI-like"/>
    <property type="match status" value="1"/>
</dbReference>
<evidence type="ECO:0000256" key="5">
    <source>
        <dbReference type="ARBA" id="ARBA00022989"/>
    </source>
</evidence>
<dbReference type="PANTHER" id="PTHR43744">
    <property type="entry name" value="ABC TRANSPORTER PERMEASE PROTEIN MG189-RELATED-RELATED"/>
    <property type="match status" value="1"/>
</dbReference>
<evidence type="ECO:0000313" key="10">
    <source>
        <dbReference type="Proteomes" id="UP001428290"/>
    </source>
</evidence>
<evidence type="ECO:0000259" key="8">
    <source>
        <dbReference type="PROSITE" id="PS50928"/>
    </source>
</evidence>
<dbReference type="Pfam" id="PF00528">
    <property type="entry name" value="BPD_transp_1"/>
    <property type="match status" value="1"/>
</dbReference>
<feature type="transmembrane region" description="Helical" evidence="7">
    <location>
        <begin position="85"/>
        <end position="109"/>
    </location>
</feature>
<dbReference type="Proteomes" id="UP001428290">
    <property type="component" value="Unassembled WGS sequence"/>
</dbReference>
<keyword evidence="3" id="KW-1003">Cell membrane</keyword>
<name>A0ABP9WZ38_9CHLR</name>
<keyword evidence="4 7" id="KW-0812">Transmembrane</keyword>
<feature type="transmembrane region" description="Helical" evidence="7">
    <location>
        <begin position="264"/>
        <end position="282"/>
    </location>
</feature>
<evidence type="ECO:0000256" key="6">
    <source>
        <dbReference type="ARBA" id="ARBA00023136"/>
    </source>
</evidence>
<dbReference type="PANTHER" id="PTHR43744:SF8">
    <property type="entry name" value="SN-GLYCEROL-3-PHOSPHATE TRANSPORT SYSTEM PERMEASE PROTEIN UGPE"/>
    <property type="match status" value="1"/>
</dbReference>
<dbReference type="InterPro" id="IPR035906">
    <property type="entry name" value="MetI-like_sf"/>
</dbReference>
<dbReference type="CDD" id="cd06261">
    <property type="entry name" value="TM_PBP2"/>
    <property type="match status" value="1"/>
</dbReference>
<feature type="domain" description="ABC transmembrane type-1" evidence="8">
    <location>
        <begin position="86"/>
        <end position="282"/>
    </location>
</feature>
<feature type="transmembrane region" description="Helical" evidence="7">
    <location>
        <begin position="165"/>
        <end position="186"/>
    </location>
</feature>
<sequence>MMQRPAIEPTKRWQKSSRTFGIYLLMTGIAIFTLFPIVFMLVTAIKADESQILREMSTFAAFLPTGELSLQNFRDVFERVPFAQYLINSVIIALSIVICGLFVNSLIAYALARMQFRGQKLLLAIVVALIIIPFQAVAVPLLLIVNQLPWFDGRMTWLDSYHVQIIPFIADAFSIFLFYQFFLNIPKDIEEAALVDGASRFRMYSQIIVPLSRPVFATVAILQFLTHWGDFLWPLMVVRDPAVRPLTVGMQAFFGQMPRQWGDIMAFATMVTLPVLIIFLLFQKWFVQSVASSGVKG</sequence>
<dbReference type="EMBL" id="BAABRU010000007">
    <property type="protein sequence ID" value="GAA5528453.1"/>
    <property type="molecule type" value="Genomic_DNA"/>
</dbReference>
<dbReference type="PROSITE" id="PS50928">
    <property type="entry name" value="ABC_TM1"/>
    <property type="match status" value="1"/>
</dbReference>
<comment type="caution">
    <text evidence="9">The sequence shown here is derived from an EMBL/GenBank/DDBJ whole genome shotgun (WGS) entry which is preliminary data.</text>
</comment>
<accession>A0ABP9WZ38</accession>
<dbReference type="InterPro" id="IPR000515">
    <property type="entry name" value="MetI-like"/>
</dbReference>
<evidence type="ECO:0000256" key="4">
    <source>
        <dbReference type="ARBA" id="ARBA00022692"/>
    </source>
</evidence>
<evidence type="ECO:0000256" key="2">
    <source>
        <dbReference type="ARBA" id="ARBA00022448"/>
    </source>
</evidence>
<evidence type="ECO:0000256" key="7">
    <source>
        <dbReference type="RuleBase" id="RU363032"/>
    </source>
</evidence>
<evidence type="ECO:0000313" key="9">
    <source>
        <dbReference type="EMBL" id="GAA5528453.1"/>
    </source>
</evidence>
<keyword evidence="2 7" id="KW-0813">Transport</keyword>
<comment type="subcellular location">
    <subcellularLocation>
        <location evidence="1 7">Cell membrane</location>
        <topology evidence="1 7">Multi-pass membrane protein</topology>
    </subcellularLocation>
</comment>
<keyword evidence="10" id="KW-1185">Reference proteome</keyword>
<organism evidence="9 10">
    <name type="scientific">Herpetosiphon gulosus</name>
    <dbReference type="NCBI Taxonomy" id="1973496"/>
    <lineage>
        <taxon>Bacteria</taxon>
        <taxon>Bacillati</taxon>
        <taxon>Chloroflexota</taxon>
        <taxon>Chloroflexia</taxon>
        <taxon>Herpetosiphonales</taxon>
        <taxon>Herpetosiphonaceae</taxon>
        <taxon>Herpetosiphon</taxon>
    </lineage>
</organism>
<keyword evidence="5 7" id="KW-1133">Transmembrane helix</keyword>
<feature type="transmembrane region" description="Helical" evidence="7">
    <location>
        <begin position="121"/>
        <end position="145"/>
    </location>
</feature>
<feature type="transmembrane region" description="Helical" evidence="7">
    <location>
        <begin position="20"/>
        <end position="45"/>
    </location>
</feature>
<feature type="transmembrane region" description="Helical" evidence="7">
    <location>
        <begin position="207"/>
        <end position="226"/>
    </location>
</feature>
<protein>
    <submittedName>
        <fullName evidence="9">L-arabinose transport system permease protein AraQ</fullName>
    </submittedName>
</protein>
<keyword evidence="6 7" id="KW-0472">Membrane</keyword>
<gene>
    <name evidence="9" type="primary">araQ_2</name>
    <name evidence="9" type="ORF">Hgul01_02254</name>
</gene>
<reference evidence="9 10" key="1">
    <citation type="submission" date="2024-02" db="EMBL/GenBank/DDBJ databases">
        <title>Herpetosiphon gulosus NBRC 112829.</title>
        <authorList>
            <person name="Ichikawa N."/>
            <person name="Katano-Makiyama Y."/>
            <person name="Hidaka K."/>
        </authorList>
    </citation>
    <scope>NUCLEOTIDE SEQUENCE [LARGE SCALE GENOMIC DNA]</scope>
    <source>
        <strain evidence="9 10">NBRC 112829</strain>
    </source>
</reference>
<proteinExistence type="inferred from homology"/>